<dbReference type="NCBIfam" id="TIGR00277">
    <property type="entry name" value="HDIG"/>
    <property type="match status" value="1"/>
</dbReference>
<dbReference type="AlphaFoldDB" id="E8N3K3"/>
<dbReference type="InterPro" id="IPR029016">
    <property type="entry name" value="GAF-like_dom_sf"/>
</dbReference>
<dbReference type="CDD" id="cd00077">
    <property type="entry name" value="HDc"/>
    <property type="match status" value="1"/>
</dbReference>
<dbReference type="Pfam" id="PF13185">
    <property type="entry name" value="GAF_2"/>
    <property type="match status" value="2"/>
</dbReference>
<dbReference type="eggNOG" id="COG2203">
    <property type="taxonomic scope" value="Bacteria"/>
</dbReference>
<dbReference type="Proteomes" id="UP000008922">
    <property type="component" value="Chromosome"/>
</dbReference>
<evidence type="ECO:0000313" key="4">
    <source>
        <dbReference type="Proteomes" id="UP000008922"/>
    </source>
</evidence>
<sequence length="729" mass="82646">MKPSTSSPVPFVEENLSETVRTGVEGTYPEREAHEEIRQLKARIQSLEQQLLLQRLQNEQLLRLNQFNQQLETLEDIPVEAQLAANFLHQTLHPSLCMVLGFSPASQRLQLLAVAGADAGLIPPGFQHSITRGLIGRAIRARKTLLKHHEIEEPPFKLIPQLYPSQLVCPLLDNGNLEGVLFLASREPEHFSPQDIPFVEALGMRLTSAWSYQRYRNTLADLVQSAALLTSTLNLDQLMEKIAEIARQSTYAHAGVIAVRYEESWRWAYSGSVGGVALSQSLQEIVNHVYQTGIAIRVRDIRRDPRTSHLDLRDPTLRSMLVSPILRENQPVGVILTLGKRQGVNFNEQDEFLLDLIGTHAAVAIDRSFLDEELRSSLMVTQMLHELSMRIAESDDLSAAAQVIALTAYRMFQASACGMVLYGLEGVQEISLQYPSDDTEISHPMEIIQQAMQSRQICTQRVNEWVTLMAFPLQTHRRCYGALWLELMENSSRNNHYPVDEVRLLINQASIALERSILLAETRRQAHELAQAFDQLERSYDQTLLALMNSLDARDHETERHVLRVRQIALSIAQEMGVPHAEQKALERGALLHDIGKIGISDTILHKPDTLNEHEWRLMREHPLIGARIIREIPFLSNAIPVIEYHHERWDGSGYPKGLKGEEIPLLARIFSVADVLDALLSDRPYRKRINLEEALHYIQSQSGKQFDPAVVNALMRCLQKNTLRLLDT</sequence>
<protein>
    <recommendedName>
        <fullName evidence="2">HD-GYP domain-containing protein</fullName>
    </recommendedName>
</protein>
<dbReference type="Gene3D" id="3.30.450.40">
    <property type="match status" value="3"/>
</dbReference>
<dbReference type="STRING" id="926569.ANT_09830"/>
<evidence type="ECO:0000256" key="1">
    <source>
        <dbReference type="SAM" id="Coils"/>
    </source>
</evidence>
<dbReference type="Gene3D" id="1.10.3210.10">
    <property type="entry name" value="Hypothetical protein af1432"/>
    <property type="match status" value="1"/>
</dbReference>
<proteinExistence type="predicted"/>
<dbReference type="EMBL" id="AP012029">
    <property type="protein sequence ID" value="BAJ63017.1"/>
    <property type="molecule type" value="Genomic_DNA"/>
</dbReference>
<keyword evidence="4" id="KW-1185">Reference proteome</keyword>
<organism evidence="3 4">
    <name type="scientific">Anaerolinea thermophila (strain DSM 14523 / JCM 11388 / NBRC 100420 / UNI-1)</name>
    <dbReference type="NCBI Taxonomy" id="926569"/>
    <lineage>
        <taxon>Bacteria</taxon>
        <taxon>Bacillati</taxon>
        <taxon>Chloroflexota</taxon>
        <taxon>Anaerolineae</taxon>
        <taxon>Anaerolineales</taxon>
        <taxon>Anaerolineaceae</taxon>
        <taxon>Anaerolinea</taxon>
    </lineage>
</organism>
<dbReference type="RefSeq" id="WP_013559408.1">
    <property type="nucleotide sequence ID" value="NC_014960.1"/>
</dbReference>
<accession>E8N3K3</accession>
<dbReference type="InParanoid" id="E8N3K3"/>
<dbReference type="SMART" id="SM00065">
    <property type="entry name" value="GAF"/>
    <property type="match status" value="2"/>
</dbReference>
<evidence type="ECO:0000259" key="2">
    <source>
        <dbReference type="PROSITE" id="PS51832"/>
    </source>
</evidence>
<dbReference type="InterPro" id="IPR003607">
    <property type="entry name" value="HD/PDEase_dom"/>
</dbReference>
<feature type="coiled-coil region" evidence="1">
    <location>
        <begin position="30"/>
        <end position="64"/>
    </location>
</feature>
<dbReference type="HOGENOM" id="CLU_379784_0_0_0"/>
<dbReference type="SMART" id="SM00471">
    <property type="entry name" value="HDc"/>
    <property type="match status" value="1"/>
</dbReference>
<dbReference type="KEGG" id="atm:ANT_09830"/>
<gene>
    <name evidence="3" type="ordered locus">ANT_09830</name>
</gene>
<dbReference type="PANTHER" id="PTHR43155">
    <property type="entry name" value="CYCLIC DI-GMP PHOSPHODIESTERASE PA4108-RELATED"/>
    <property type="match status" value="1"/>
</dbReference>
<dbReference type="InterPro" id="IPR006675">
    <property type="entry name" value="HDIG_dom"/>
</dbReference>
<name>E8N3K3_ANATU</name>
<dbReference type="PANTHER" id="PTHR43155:SF2">
    <property type="entry name" value="CYCLIC DI-GMP PHOSPHODIESTERASE PA4108"/>
    <property type="match status" value="1"/>
</dbReference>
<dbReference type="OrthoDB" id="9804863at2"/>
<dbReference type="eggNOG" id="COG3437">
    <property type="taxonomic scope" value="Bacteria"/>
</dbReference>
<reference evidence="3 4" key="1">
    <citation type="submission" date="2010-12" db="EMBL/GenBank/DDBJ databases">
        <title>Whole genome sequence of Anaerolinea thermophila UNI-1.</title>
        <authorList>
            <person name="Narita-Yamada S."/>
            <person name="Kishi E."/>
            <person name="Watanabe Y."/>
            <person name="Takasaki K."/>
            <person name="Ankai A."/>
            <person name="Oguchi A."/>
            <person name="Fukui S."/>
            <person name="Takahashi M."/>
            <person name="Yashiro I."/>
            <person name="Hosoyama A."/>
            <person name="Sekiguchi Y."/>
            <person name="Hanada S."/>
            <person name="Fujita N."/>
        </authorList>
    </citation>
    <scope>NUCLEOTIDE SEQUENCE [LARGE SCALE GENOMIC DNA]</scope>
    <source>
        <strain evidence="4">DSM 14523 / JCM 11388 / NBRC 100420 / UNI-1</strain>
    </source>
</reference>
<dbReference type="InterPro" id="IPR037522">
    <property type="entry name" value="HD_GYP_dom"/>
</dbReference>
<feature type="domain" description="HD-GYP" evidence="2">
    <location>
        <begin position="536"/>
        <end position="729"/>
    </location>
</feature>
<keyword evidence="1" id="KW-0175">Coiled coil</keyword>
<dbReference type="SUPFAM" id="SSF109604">
    <property type="entry name" value="HD-domain/PDEase-like"/>
    <property type="match status" value="1"/>
</dbReference>
<dbReference type="Pfam" id="PF13487">
    <property type="entry name" value="HD_5"/>
    <property type="match status" value="1"/>
</dbReference>
<dbReference type="InterPro" id="IPR003018">
    <property type="entry name" value="GAF"/>
</dbReference>
<dbReference type="SUPFAM" id="SSF55781">
    <property type="entry name" value="GAF domain-like"/>
    <property type="match status" value="3"/>
</dbReference>
<dbReference type="PROSITE" id="PS51832">
    <property type="entry name" value="HD_GYP"/>
    <property type="match status" value="1"/>
</dbReference>
<evidence type="ECO:0000313" key="3">
    <source>
        <dbReference type="EMBL" id="BAJ63017.1"/>
    </source>
</evidence>